<evidence type="ECO:0000313" key="4">
    <source>
        <dbReference type="EMBL" id="QLH07830.1"/>
    </source>
</evidence>
<keyword evidence="5" id="KW-1185">Reference proteome</keyword>
<dbReference type="InterPro" id="IPR005835">
    <property type="entry name" value="NTP_transferase_dom"/>
</dbReference>
<dbReference type="PANTHER" id="PTHR43584:SF8">
    <property type="entry name" value="N-ACETYLMURAMATE ALPHA-1-PHOSPHATE URIDYLYLTRANSFERASE"/>
    <property type="match status" value="1"/>
</dbReference>
<dbReference type="PANTHER" id="PTHR43584">
    <property type="entry name" value="NUCLEOTIDYL TRANSFERASE"/>
    <property type="match status" value="1"/>
</dbReference>
<organism evidence="4 5">
    <name type="scientific">Nitrosopumilus ureiphilus</name>
    <dbReference type="NCBI Taxonomy" id="1470067"/>
    <lineage>
        <taxon>Archaea</taxon>
        <taxon>Nitrososphaerota</taxon>
        <taxon>Nitrososphaeria</taxon>
        <taxon>Nitrosopumilales</taxon>
        <taxon>Nitrosopumilaceae</taxon>
        <taxon>Nitrosopumilus</taxon>
    </lineage>
</organism>
<dbReference type="Gene3D" id="3.90.550.10">
    <property type="entry name" value="Spore Coat Polysaccharide Biosynthesis Protein SpsA, Chain A"/>
    <property type="match status" value="1"/>
</dbReference>
<dbReference type="Pfam" id="PF00483">
    <property type="entry name" value="NTP_transferase"/>
    <property type="match status" value="1"/>
</dbReference>
<proteinExistence type="predicted"/>
<keyword evidence="1" id="KW-0808">Transferase</keyword>
<dbReference type="GO" id="GO:0016779">
    <property type="term" value="F:nucleotidyltransferase activity"/>
    <property type="evidence" value="ECO:0007669"/>
    <property type="project" value="UniProtKB-KW"/>
</dbReference>
<feature type="domain" description="Nucleotidyl transferase" evidence="3">
    <location>
        <begin position="2"/>
        <end position="59"/>
    </location>
</feature>
<evidence type="ECO:0000256" key="1">
    <source>
        <dbReference type="ARBA" id="ARBA00022679"/>
    </source>
</evidence>
<sequence length="264" mass="30428">MKAIILAAGQGQRLRPLTNDKPKCLVKLFSKSLLDWQIKNFHDLGIFDISIVKGYKAQTITIANVNYFLNSKYEETNMVETLFCAENKLDGKVIISYGDIIYEKNVLEKLVDDDFDMSVIIDKNWKEYWKMRFQNPLNDAESLILDDKGFIKNIGQKVNDIERIQGQYIGLMKFQNSGTTILKEFYKKAKNLSKTGSNPLNSSIPFQKSYMTDLLQGLIDEGHKIKSIPINNGWLELDSINDYNLYNKKFNDNTISELINLEKL</sequence>
<reference evidence="4 5" key="1">
    <citation type="submission" date="2018-02" db="EMBL/GenBank/DDBJ databases">
        <title>Complete genome of Nitrosopumilus ureaphilus PS0.</title>
        <authorList>
            <person name="Qin W."/>
            <person name="Zheng Y."/>
            <person name="Stahl D.A."/>
        </authorList>
    </citation>
    <scope>NUCLEOTIDE SEQUENCE [LARGE SCALE GENOMIC DNA]</scope>
    <source>
        <strain evidence="4 5">PS0</strain>
    </source>
</reference>
<dbReference type="EMBL" id="CP026995">
    <property type="protein sequence ID" value="QLH07830.1"/>
    <property type="molecule type" value="Genomic_DNA"/>
</dbReference>
<dbReference type="GeneID" id="56066504"/>
<evidence type="ECO:0000313" key="5">
    <source>
        <dbReference type="Proteomes" id="UP000509478"/>
    </source>
</evidence>
<dbReference type="RefSeq" id="WP_179371799.1">
    <property type="nucleotide sequence ID" value="NZ_CP026995.1"/>
</dbReference>
<dbReference type="Proteomes" id="UP000509478">
    <property type="component" value="Chromosome"/>
</dbReference>
<dbReference type="KEGG" id="nue:C5F50_00555"/>
<protein>
    <recommendedName>
        <fullName evidence="3">Nucleotidyl transferase domain-containing protein</fullName>
    </recommendedName>
</protein>
<dbReference type="OrthoDB" id="25155at2157"/>
<dbReference type="CDD" id="cd02523">
    <property type="entry name" value="PC_cytidylyltransferase"/>
    <property type="match status" value="1"/>
</dbReference>
<keyword evidence="2" id="KW-0548">Nucleotidyltransferase</keyword>
<evidence type="ECO:0000259" key="3">
    <source>
        <dbReference type="Pfam" id="PF00483"/>
    </source>
</evidence>
<name>A0A7D5M9F6_9ARCH</name>
<dbReference type="SUPFAM" id="SSF53448">
    <property type="entry name" value="Nucleotide-diphospho-sugar transferases"/>
    <property type="match status" value="1"/>
</dbReference>
<dbReference type="InterPro" id="IPR050065">
    <property type="entry name" value="GlmU-like"/>
</dbReference>
<dbReference type="AlphaFoldDB" id="A0A7D5M9F6"/>
<gene>
    <name evidence="4" type="ORF">C5F50_00555</name>
</gene>
<accession>A0A7D5M9F6</accession>
<evidence type="ECO:0000256" key="2">
    <source>
        <dbReference type="ARBA" id="ARBA00022695"/>
    </source>
</evidence>
<dbReference type="InterPro" id="IPR029044">
    <property type="entry name" value="Nucleotide-diphossugar_trans"/>
</dbReference>